<dbReference type="PANTHER" id="PTHR20883">
    <property type="entry name" value="PHYTANOYL-COA DIOXYGENASE DOMAIN CONTAINING 1"/>
    <property type="match status" value="1"/>
</dbReference>
<evidence type="ECO:0000313" key="1">
    <source>
        <dbReference type="EMBL" id="TVY11391.1"/>
    </source>
</evidence>
<name>A0A559KGZ8_9BACL</name>
<dbReference type="OrthoDB" id="9814777at2"/>
<keyword evidence="1" id="KW-0560">Oxidoreductase</keyword>
<dbReference type="GO" id="GO:0005506">
    <property type="term" value="F:iron ion binding"/>
    <property type="evidence" value="ECO:0007669"/>
    <property type="project" value="UniProtKB-ARBA"/>
</dbReference>
<keyword evidence="1" id="KW-0223">Dioxygenase</keyword>
<dbReference type="AlphaFoldDB" id="A0A559KGZ8"/>
<gene>
    <name evidence="1" type="ORF">FPZ49_03960</name>
</gene>
<dbReference type="Gene3D" id="2.60.120.620">
    <property type="entry name" value="q2cbj1_9rhob like domain"/>
    <property type="match status" value="1"/>
</dbReference>
<dbReference type="GO" id="GO:0016706">
    <property type="term" value="F:2-oxoglutarate-dependent dioxygenase activity"/>
    <property type="evidence" value="ECO:0007669"/>
    <property type="project" value="UniProtKB-ARBA"/>
</dbReference>
<accession>A0A559KGZ8</accession>
<dbReference type="Proteomes" id="UP000317036">
    <property type="component" value="Unassembled WGS sequence"/>
</dbReference>
<proteinExistence type="predicted"/>
<comment type="caution">
    <text evidence="1">The sequence shown here is derived from an EMBL/GenBank/DDBJ whole genome shotgun (WGS) entry which is preliminary data.</text>
</comment>
<protein>
    <submittedName>
        <fullName evidence="1">Phytanoyl-CoA dioxygenase family protein</fullName>
    </submittedName>
</protein>
<dbReference type="Pfam" id="PF05721">
    <property type="entry name" value="PhyH"/>
    <property type="match status" value="1"/>
</dbReference>
<organism evidence="1 2">
    <name type="scientific">Paenibacillus cremeus</name>
    <dbReference type="NCBI Taxonomy" id="2163881"/>
    <lineage>
        <taxon>Bacteria</taxon>
        <taxon>Bacillati</taxon>
        <taxon>Bacillota</taxon>
        <taxon>Bacilli</taxon>
        <taxon>Bacillales</taxon>
        <taxon>Paenibacillaceae</taxon>
        <taxon>Paenibacillus</taxon>
    </lineage>
</organism>
<reference evidence="1 2" key="1">
    <citation type="submission" date="2019-07" db="EMBL/GenBank/DDBJ databases">
        <authorList>
            <person name="Kim J."/>
        </authorList>
    </citation>
    <scope>NUCLEOTIDE SEQUENCE [LARGE SCALE GENOMIC DNA]</scope>
    <source>
        <strain evidence="1 2">JC52</strain>
    </source>
</reference>
<dbReference type="InterPro" id="IPR008775">
    <property type="entry name" value="Phytyl_CoA_dOase-like"/>
</dbReference>
<keyword evidence="2" id="KW-1185">Reference proteome</keyword>
<sequence>MRAIKNAMTGHIARIPFHLADRLYGTADCPSSDGVQFGTTISKQIKEQKTMTNQVVSEEKICFYRENGFVKFDSMLSQKELAELREALDEVMSVDSERSFSRVKDSAYYKMLNQKVNTWRDSAAMGKFVLHPRLAQIALELSGASGIRLFHDHALWKMPGDSKPTPWHQDAPYWPMKETGPLSIWITLDDVDEQNGCMMFVPKSHNVGKLKGISLTEPESLFDYLSDDGNEPSKAVVVPMKAGSCTFHHGLTFHYAFANQTDKPRRVLAIIYMPDGTTFLERKHVVTDEISFREGEPLGGRLFPLLAIRDDA</sequence>
<evidence type="ECO:0000313" key="2">
    <source>
        <dbReference type="Proteomes" id="UP000317036"/>
    </source>
</evidence>
<dbReference type="SUPFAM" id="SSF51197">
    <property type="entry name" value="Clavaminate synthase-like"/>
    <property type="match status" value="1"/>
</dbReference>
<dbReference type="PANTHER" id="PTHR20883:SF48">
    <property type="entry name" value="ECTOINE DIOXYGENASE"/>
    <property type="match status" value="1"/>
</dbReference>
<dbReference type="EMBL" id="VNJI01000003">
    <property type="protein sequence ID" value="TVY11391.1"/>
    <property type="molecule type" value="Genomic_DNA"/>
</dbReference>